<accession>A0A7I6W682</accession>
<dbReference type="PANTHER" id="PTHR31623">
    <property type="entry name" value="F21J9.9"/>
    <property type="match status" value="1"/>
</dbReference>
<dbReference type="GO" id="GO:0016746">
    <property type="term" value="F:acyltransferase activity"/>
    <property type="evidence" value="ECO:0007669"/>
    <property type="project" value="UniProtKB-KW"/>
</dbReference>
<evidence type="ECO:0000256" key="1">
    <source>
        <dbReference type="ARBA" id="ARBA00004913"/>
    </source>
</evidence>
<comment type="pathway">
    <text evidence="1">Alkaloid biosynthesis.</text>
</comment>
<dbReference type="Gene3D" id="3.30.559.10">
    <property type="entry name" value="Chloramphenicol acetyltransferase-like domain"/>
    <property type="match status" value="2"/>
</dbReference>
<dbReference type="Proteomes" id="UP001454036">
    <property type="component" value="Unassembled WGS sequence"/>
</dbReference>
<evidence type="ECO:0000256" key="4">
    <source>
        <dbReference type="ARBA" id="ARBA00023315"/>
    </source>
</evidence>
<dbReference type="EMBL" id="LC520137">
    <property type="protein sequence ID" value="BBV14785.1"/>
    <property type="molecule type" value="mRNA"/>
</dbReference>
<keyword evidence="7" id="KW-1185">Reference proteome</keyword>
<dbReference type="EMBL" id="BAABME010001490">
    <property type="protein sequence ID" value="GAA0149912.1"/>
    <property type="molecule type" value="Genomic_DNA"/>
</dbReference>
<evidence type="ECO:0000256" key="2">
    <source>
        <dbReference type="ARBA" id="ARBA00009861"/>
    </source>
</evidence>
<reference evidence="5" key="1">
    <citation type="journal article" date="2020" name="Plant Physiol.">
        <title>Two BAHD acyltransferases catalyze the last step in the shikonin/alkannin biosynthetic pathway.</title>
        <authorList>
            <person name="Oshikiri H."/>
            <person name="Watanabe B."/>
            <person name="Yamamoto H."/>
            <person name="Yazaki K."/>
            <person name="Takanashi K."/>
        </authorList>
    </citation>
    <scope>NUCLEOTIDE SEQUENCE</scope>
</reference>
<evidence type="ECO:0000313" key="5">
    <source>
        <dbReference type="EMBL" id="BBV14785.1"/>
    </source>
</evidence>
<dbReference type="Pfam" id="PF02458">
    <property type="entry name" value="Transferase"/>
    <property type="match status" value="1"/>
</dbReference>
<name>A0A7I6W682_LITER</name>
<keyword evidence="4 5" id="KW-0012">Acyltransferase</keyword>
<organism evidence="5">
    <name type="scientific">Lithospermum erythrorhizon</name>
    <name type="common">Purple gromwell</name>
    <name type="synonym">Lithospermum officinale var. erythrorhizon</name>
    <dbReference type="NCBI Taxonomy" id="34254"/>
    <lineage>
        <taxon>Eukaryota</taxon>
        <taxon>Viridiplantae</taxon>
        <taxon>Streptophyta</taxon>
        <taxon>Embryophyta</taxon>
        <taxon>Tracheophyta</taxon>
        <taxon>Spermatophyta</taxon>
        <taxon>Magnoliopsida</taxon>
        <taxon>eudicotyledons</taxon>
        <taxon>Gunneridae</taxon>
        <taxon>Pentapetalae</taxon>
        <taxon>asterids</taxon>
        <taxon>lamiids</taxon>
        <taxon>Boraginales</taxon>
        <taxon>Boraginaceae</taxon>
        <taxon>Boraginoideae</taxon>
        <taxon>Lithospermeae</taxon>
        <taxon>Lithospermum</taxon>
    </lineage>
</organism>
<gene>
    <name evidence="5" type="primary">LeSAT1</name>
    <name evidence="6" type="ORF">LIER_08967</name>
</gene>
<proteinExistence type="evidence at transcript level"/>
<dbReference type="AlphaFoldDB" id="A0A7I6W682"/>
<dbReference type="InterPro" id="IPR023213">
    <property type="entry name" value="CAT-like_dom_sf"/>
</dbReference>
<keyword evidence="3 5" id="KW-0808">Transferase</keyword>
<sequence length="438" mass="48773">MASSRLQLISKKIIKPSFSSPPLFRSHKLGLSDQLMNNVYMPIAFFYPNKQHNSSSQSTVLLEKSFSKVLASYYPLAGRAIDNLNIDCNEMPGATLIEAHVDCKMSQVSSNPNLSDQNVVFPSGMPWRTIKHDESLLVAQLTHFTCGGRSLSLSMSHKVADGQTLCNFARDWADATNKQQGDKKPLPYPQFNNATILPPIEDPSFKPQFGSFQANEPNSITKRFVFDPSKLIQLKAKVSAETGITNPSRVEVVTALIHKCARAAASMVDPNSSKPSIFTQVVNMRPFMNPIVSSNTIGNFLNFFGAPFRDAKDFSYPGLVSELNKAKVQFYDKFKGVTAKDLRQEIINSLEQMKMMSSREASLDQYICTSMCKYPFYNVDYGWGKPERVIFGASGVKNFIMLIDGQNGEGIDAFVPLEKKVMDVFERDPELLQFASSG</sequence>
<protein>
    <submittedName>
        <fullName evidence="5">BAHD acyltransferase</fullName>
    </submittedName>
</protein>
<evidence type="ECO:0000313" key="7">
    <source>
        <dbReference type="Proteomes" id="UP001454036"/>
    </source>
</evidence>
<dbReference type="SMR" id="A0A7I6W682"/>
<comment type="similarity">
    <text evidence="2">Belongs to the plant acyltransferase family.</text>
</comment>
<reference evidence="6 7" key="2">
    <citation type="submission" date="2024-01" db="EMBL/GenBank/DDBJ databases">
        <title>The complete chloroplast genome sequence of Lithospermum erythrorhizon: insights into the phylogenetic relationship among Boraginaceae species and the maternal lineages of purple gromwells.</title>
        <authorList>
            <person name="Okada T."/>
            <person name="Watanabe K."/>
        </authorList>
    </citation>
    <scope>NUCLEOTIDE SEQUENCE [LARGE SCALE GENOMIC DNA]</scope>
</reference>
<evidence type="ECO:0000313" key="6">
    <source>
        <dbReference type="EMBL" id="GAA0149912.1"/>
    </source>
</evidence>
<evidence type="ECO:0000256" key="3">
    <source>
        <dbReference type="ARBA" id="ARBA00022679"/>
    </source>
</evidence>
<dbReference type="PANTHER" id="PTHR31623:SF88">
    <property type="entry name" value="ACYLSUGAR ACYLTRANSFERASE 3-LIKE"/>
    <property type="match status" value="1"/>
</dbReference>